<feature type="transmembrane region" description="Helical" evidence="1">
    <location>
        <begin position="41"/>
        <end position="59"/>
    </location>
</feature>
<evidence type="ECO:0000256" key="1">
    <source>
        <dbReference type="SAM" id="Phobius"/>
    </source>
</evidence>
<keyword evidence="1" id="KW-0472">Membrane</keyword>
<accession>A0A2A2GHA6</accession>
<feature type="domain" description="DUF1468" evidence="2">
    <location>
        <begin position="10"/>
        <end position="151"/>
    </location>
</feature>
<feature type="transmembrane region" description="Helical" evidence="1">
    <location>
        <begin position="86"/>
        <end position="116"/>
    </location>
</feature>
<reference evidence="3 4" key="1">
    <citation type="submission" date="2017-09" db="EMBL/GenBank/DDBJ databases">
        <title>Paracoccus alkalisoli sp. nov., isolated from saline alkaline soil.</title>
        <authorList>
            <person name="Dong X."/>
            <person name="Zhang G."/>
        </authorList>
    </citation>
    <scope>NUCLEOTIDE SEQUENCE [LARGE SCALE GENOMIC DNA]</scope>
    <source>
        <strain evidence="3 4">WN007</strain>
    </source>
</reference>
<gene>
    <name evidence="3" type="ORF">CK240_15360</name>
</gene>
<protein>
    <recommendedName>
        <fullName evidence="2">DUF1468 domain-containing protein</fullName>
    </recommendedName>
</protein>
<feature type="transmembrane region" description="Helical" evidence="1">
    <location>
        <begin position="128"/>
        <end position="149"/>
    </location>
</feature>
<evidence type="ECO:0000313" key="3">
    <source>
        <dbReference type="EMBL" id="PAU96142.1"/>
    </source>
</evidence>
<sequence length="160" mass="16492">MTQPDRSDLAAGLVFIAIAAAFAWAALDVRMGTLLRMGPGYFPLVLSVLLAALGALMLLRGARRPAAPAGPGQGQGPSFRVAWRPLLLVCGSALFFALTLEGLGLPLTTFATLLIAASASPQFRPAEALLTAAAFAAGAWVVFAMLLGLPFRLAGTWIGG</sequence>
<comment type="caution">
    <text evidence="3">The sequence shown here is derived from an EMBL/GenBank/DDBJ whole genome shotgun (WGS) entry which is preliminary data.</text>
</comment>
<keyword evidence="1" id="KW-0812">Transmembrane</keyword>
<keyword evidence="1" id="KW-1133">Transmembrane helix</keyword>
<dbReference type="InterPro" id="IPR009936">
    <property type="entry name" value="DUF1468"/>
</dbReference>
<organism evidence="3 4">
    <name type="scientific">Paracoccus salipaludis</name>
    <dbReference type="NCBI Taxonomy" id="2032623"/>
    <lineage>
        <taxon>Bacteria</taxon>
        <taxon>Pseudomonadati</taxon>
        <taxon>Pseudomonadota</taxon>
        <taxon>Alphaproteobacteria</taxon>
        <taxon>Rhodobacterales</taxon>
        <taxon>Paracoccaceae</taxon>
        <taxon>Paracoccus</taxon>
    </lineage>
</organism>
<proteinExistence type="predicted"/>
<dbReference type="Pfam" id="PF07331">
    <property type="entry name" value="TctB"/>
    <property type="match status" value="1"/>
</dbReference>
<evidence type="ECO:0000313" key="4">
    <source>
        <dbReference type="Proteomes" id="UP000218023"/>
    </source>
</evidence>
<evidence type="ECO:0000259" key="2">
    <source>
        <dbReference type="Pfam" id="PF07331"/>
    </source>
</evidence>
<dbReference type="EMBL" id="NSJZ01000020">
    <property type="protein sequence ID" value="PAU96142.1"/>
    <property type="molecule type" value="Genomic_DNA"/>
</dbReference>
<dbReference type="Proteomes" id="UP000218023">
    <property type="component" value="Unassembled WGS sequence"/>
</dbReference>
<name>A0A2A2GHA6_9RHOB</name>
<dbReference type="AlphaFoldDB" id="A0A2A2GHA6"/>
<keyword evidence="4" id="KW-1185">Reference proteome</keyword>
<dbReference type="RefSeq" id="WP_095641211.1">
    <property type="nucleotide sequence ID" value="NZ_NSJZ01000020.1"/>
</dbReference>